<accession>A0A1N6UK23</accession>
<gene>
    <name evidence="1" type="ORF">SAMN05920897_11293</name>
</gene>
<dbReference type="EMBL" id="FTMS01000012">
    <property type="protein sequence ID" value="SIQ65963.1"/>
    <property type="molecule type" value="Genomic_DNA"/>
</dbReference>
<reference evidence="1 2" key="1">
    <citation type="submission" date="2017-01" db="EMBL/GenBank/DDBJ databases">
        <authorList>
            <person name="Mah S.A."/>
            <person name="Swanson W.J."/>
            <person name="Moy G.W."/>
            <person name="Vacquier V.D."/>
        </authorList>
    </citation>
    <scope>NUCLEOTIDE SEQUENCE [LARGE SCALE GENOMIC DNA]</scope>
    <source>
        <strain evidence="1 2">ASpG1</strain>
    </source>
</reference>
<organism evidence="1 2">
    <name type="scientific">Alkalispirochaeta americana</name>
    <dbReference type="NCBI Taxonomy" id="159291"/>
    <lineage>
        <taxon>Bacteria</taxon>
        <taxon>Pseudomonadati</taxon>
        <taxon>Spirochaetota</taxon>
        <taxon>Spirochaetia</taxon>
        <taxon>Spirochaetales</taxon>
        <taxon>Spirochaetaceae</taxon>
        <taxon>Alkalispirochaeta</taxon>
    </lineage>
</organism>
<proteinExistence type="predicted"/>
<dbReference type="AlphaFoldDB" id="A0A1N6UK23"/>
<dbReference type="RefSeq" id="WP_076489181.1">
    <property type="nucleotide sequence ID" value="NZ_FTMS01000012.1"/>
</dbReference>
<keyword evidence="2" id="KW-1185">Reference proteome</keyword>
<dbReference type="Proteomes" id="UP000186400">
    <property type="component" value="Unassembled WGS sequence"/>
</dbReference>
<name>A0A1N6UK23_9SPIO</name>
<dbReference type="STRING" id="159291.SAMN05920897_11293"/>
<evidence type="ECO:0000313" key="2">
    <source>
        <dbReference type="Proteomes" id="UP000186400"/>
    </source>
</evidence>
<protein>
    <submittedName>
        <fullName evidence="1">Uncharacterized protein</fullName>
    </submittedName>
</protein>
<evidence type="ECO:0000313" key="1">
    <source>
        <dbReference type="EMBL" id="SIQ65963.1"/>
    </source>
</evidence>
<sequence length="423" mass="47173">MATELLFPKGLFMKNSPGCLVSDSIRGRSVTLVAFLVLLRLHLFPVPVLAVPGYTDISGGHSSFSFSLDERGEPRYTQHLIWEAVDHVLRYRVEIANGRGDILLDEYVEIPSLEVQLSPGRYRYRITLYNLLGRPDLQTSWRPLEVLRARQPQITEVQPARLFLEQGQSQILLRGEDLEEDLLVTLENDQGRAIALDQEAREYFEGDSSSAVREEIRLLLPLDRISPGEYRLVVKNPGGLVQSVPFPVGYQKPFDFALSLGWSPVIPLFDSWFTDLWSDGAYPLGLTVQGDLYVHKSRRNFFGIGFHCSLASLGGGQGDADLQAMLFVSGLHGSWMYRLNPRMALVGRLGPGLAYTTMNFDYSKAGEGPSMETLDPALFGGTFLSFRLSRTVRLQAGVQIQAVFYDQQTAGFISPGIHGGVHF</sequence>
<dbReference type="OrthoDB" id="355482at2"/>